<keyword evidence="3" id="KW-1185">Reference proteome</keyword>
<feature type="compositionally biased region" description="Basic and acidic residues" evidence="1">
    <location>
        <begin position="1582"/>
        <end position="1599"/>
    </location>
</feature>
<organism evidence="2 3">
    <name type="scientific">Hoeflea ulvae</name>
    <dbReference type="NCBI Taxonomy" id="2983764"/>
    <lineage>
        <taxon>Bacteria</taxon>
        <taxon>Pseudomonadati</taxon>
        <taxon>Pseudomonadota</taxon>
        <taxon>Alphaproteobacteria</taxon>
        <taxon>Hyphomicrobiales</taxon>
        <taxon>Rhizobiaceae</taxon>
        <taxon>Hoeflea</taxon>
    </lineage>
</organism>
<name>A0ABT3YG77_9HYPH</name>
<evidence type="ECO:0000313" key="2">
    <source>
        <dbReference type="EMBL" id="MCY0094899.1"/>
    </source>
</evidence>
<reference evidence="2" key="1">
    <citation type="submission" date="2022-10" db="EMBL/GenBank/DDBJ databases">
        <title>Hoeflea sp. J2-29, isolated from marine algae.</title>
        <authorList>
            <person name="Kristyanto S."/>
            <person name="Kim J.M."/>
            <person name="Jeon C.O."/>
        </authorList>
    </citation>
    <scope>NUCLEOTIDE SEQUENCE</scope>
    <source>
        <strain evidence="2">J2-29</strain>
    </source>
</reference>
<feature type="compositionally biased region" description="Polar residues" evidence="1">
    <location>
        <begin position="1542"/>
        <end position="1561"/>
    </location>
</feature>
<evidence type="ECO:0000313" key="3">
    <source>
        <dbReference type="Proteomes" id="UP001081283"/>
    </source>
</evidence>
<dbReference type="Proteomes" id="UP001081283">
    <property type="component" value="Unassembled WGS sequence"/>
</dbReference>
<evidence type="ECO:0000256" key="1">
    <source>
        <dbReference type="SAM" id="MobiDB-lite"/>
    </source>
</evidence>
<proteinExistence type="predicted"/>
<protein>
    <submittedName>
        <fullName evidence="2">Uncharacterized protein</fullName>
    </submittedName>
</protein>
<sequence length="1599" mass="170155">MALPDISESLLVPMNIQAAVVNDPVLAGVAFTDGAYNYNNLTDYLSPAPTPFNDTGSPPAKGVHLHWELPAAFRHGTQADDKSQPEYPLVPNRWLVLRYWPGHSTARRQVKAWVLLSDHLGDDGSNSYVQPSGAQQGQPTRLGKVVSLGDFHEPDNALFLQAIAPGNTEFSAYRPNVENVFSLTDDATDNDGNPLLTGPNQTVMLSYLVVGWFSDPTHDPLHGLTSAADWAAQMSAMEWITTPFPFATAGASPPQKAFALKGYGDVSGQFPKGQSLTVTGSSDNDGSYVIADDPVYDPSYDHLTIPVDKAMASATADGYILPPGPAIVWPTTTLTHGLIYNLAWQNDTMPERPNSSPQEIARNVKLAVGNSSTDALAAMIVAEAISEEGATPAQAAAKARALEAFQTNMLATLNSPDGDAQLNIKLRDQWFAQEDGGVFWSLTANSAVNPQATANAAQQTWLADLNYFQQGHDRETRILITMQERLYMDWWRVQRINSGYVPPNLSQIWSRIEPTITQALPEEAAEVQAQQAIVDSWAARISALLAAPPSYVQDGVTIAIQTPQNPVPAKALELKASRMDRFFKPNDPVLLISGLGASHAQNGPDQSGQTVARCRLGADHISALTVTTATDPDTITLDSVAALTTPPGSTALPAGVENGATVLGAEALLLDPDNGDLIATVATASAGEITAAIRAGTDYTGQAPVDWSAVAWLQAWSPLYMEWKIKYYPTVTAPVIEAGNGPQWSFDRANWSFNGIDYVWTGGDVTNPFVGPAASGHAITASGSANKTITLGNAGDLSFRFVDGSQFTVSGSGALNGNYTVASIATSGNDFIITTNEPVADNGGTGTATPKVLSGAQITYGGRTFLTPQATYNFRNRLEQFIQTQHQAGHQTPALDNAVHLLDIIGGARYDIQAASAANRSFTILSSIDLGHLFAAGSTCNVAEAKANDGSYTVVSTSFDEDSENFVVVVVEPVTDAGIDGVLVPTPTEWDLLSQSVSGLTDQLIMRSIEPNAMAQGPVGAGDAAASSYDALVGDVSQEVPELTMGDSVLPAGGTPAPYFFPIRGGFFALTALELVDRFGQKINLMYANNNGQFANPDKLWETFSPLRSRWLATSPDTKVSNPQRLLRLPPRSAAGERLDFVLVSAPDKANGPSPDCVDIDLVGGANPVCGWVLPNHLDQGLLIYNANGDSLGELALSHRAGGVLEVVWFPTPEAANPIIDPTDPDTGIPNQYMRAFVAGILNQPDATRGQAFANFLTAIDSTLWAIDPLGGRSDQNLSVLVGRPLGLVRARLKLMVHGLAPVDESTQYVLPTMLPISAGDPVSNTIALTSTDASVQYYADLGIFARGITLNIRGSGGADGAYTIAAASYAGDTITLSLLEPLPASITTGNAVMRPASGTLTTTPFTLRLGRADLFDDGLIGYFAHEDYARFNNIHMPSGIPDAGYLDPVGKGNYLSLSPFSERGCPPPASDPAPVPEPGSEFVTMLVDPRASVHASTGILPTQTLTLPPVFYEGPLARLELSFRAGPVIVDTSAVRMPRPSEQSGTWSWVQKNSTGNGTDAWQEDPITPSSKQARLPRMPQELRDGWMKLTDHDFNTD</sequence>
<feature type="region of interest" description="Disordered" evidence="1">
    <location>
        <begin position="1538"/>
        <end position="1599"/>
    </location>
</feature>
<dbReference type="RefSeq" id="WP_267612813.1">
    <property type="nucleotide sequence ID" value="NZ_JAOVZQ010000001.1"/>
</dbReference>
<dbReference type="EMBL" id="JAOVZQ010000001">
    <property type="protein sequence ID" value="MCY0094899.1"/>
    <property type="molecule type" value="Genomic_DNA"/>
</dbReference>
<accession>A0ABT3YG77</accession>
<gene>
    <name evidence="2" type="ORF">OEG82_12810</name>
</gene>
<comment type="caution">
    <text evidence="2">The sequence shown here is derived from an EMBL/GenBank/DDBJ whole genome shotgun (WGS) entry which is preliminary data.</text>
</comment>